<comment type="caution">
    <text evidence="2">The sequence shown here is derived from an EMBL/GenBank/DDBJ whole genome shotgun (WGS) entry which is preliminary data.</text>
</comment>
<evidence type="ECO:0000259" key="1">
    <source>
        <dbReference type="Pfam" id="PF03781"/>
    </source>
</evidence>
<feature type="domain" description="Sulfatase-modifying factor enzyme-like" evidence="1">
    <location>
        <begin position="91"/>
        <end position="314"/>
    </location>
</feature>
<dbReference type="GO" id="GO:0120147">
    <property type="term" value="F:formylglycine-generating oxidase activity"/>
    <property type="evidence" value="ECO:0007669"/>
    <property type="project" value="TreeGrafter"/>
</dbReference>
<dbReference type="Pfam" id="PF03781">
    <property type="entry name" value="FGE-sulfatase"/>
    <property type="match status" value="1"/>
</dbReference>
<dbReference type="PANTHER" id="PTHR23150:SF19">
    <property type="entry name" value="FORMYLGLYCINE-GENERATING ENZYME"/>
    <property type="match status" value="1"/>
</dbReference>
<dbReference type="InterPro" id="IPR042095">
    <property type="entry name" value="SUMF_sf"/>
</dbReference>
<dbReference type="AlphaFoldDB" id="A0A318MZT3"/>
<dbReference type="InterPro" id="IPR005532">
    <property type="entry name" value="SUMF_dom"/>
</dbReference>
<proteinExistence type="predicted"/>
<evidence type="ECO:0000313" key="2">
    <source>
        <dbReference type="EMBL" id="PXZ01549.1"/>
    </source>
</evidence>
<dbReference type="InterPro" id="IPR051043">
    <property type="entry name" value="Sulfatase_Mod_Factor_Kinase"/>
</dbReference>
<dbReference type="EMBL" id="QGLT01000001">
    <property type="protein sequence ID" value="PXZ01549.1"/>
    <property type="molecule type" value="Genomic_DNA"/>
</dbReference>
<reference evidence="2 3" key="1">
    <citation type="submission" date="2018-05" db="EMBL/GenBank/DDBJ databases">
        <title>Reference genomes for bee gut microbiota database.</title>
        <authorList>
            <person name="Ellegaard K.M."/>
        </authorList>
    </citation>
    <scope>NUCLEOTIDE SEQUENCE [LARGE SCALE GENOMIC DNA]</scope>
    <source>
        <strain evidence="2 3">ESL0284</strain>
    </source>
</reference>
<dbReference type="PANTHER" id="PTHR23150">
    <property type="entry name" value="SULFATASE MODIFYING FACTOR 1, 2"/>
    <property type="match status" value="1"/>
</dbReference>
<name>A0A318MZT3_9PROT</name>
<evidence type="ECO:0000313" key="3">
    <source>
        <dbReference type="Proteomes" id="UP000247565"/>
    </source>
</evidence>
<dbReference type="InterPro" id="IPR016187">
    <property type="entry name" value="CTDL_fold"/>
</dbReference>
<protein>
    <recommendedName>
        <fullName evidence="1">Sulfatase-modifying factor enzyme-like domain-containing protein</fullName>
    </recommendedName>
</protein>
<keyword evidence="3" id="KW-1185">Reference proteome</keyword>
<accession>A0A318MZT3</accession>
<gene>
    <name evidence="2" type="ORF">DK869_00615</name>
</gene>
<dbReference type="SUPFAM" id="SSF56436">
    <property type="entry name" value="C-type lectin-like"/>
    <property type="match status" value="1"/>
</dbReference>
<sequence length="531" mass="59566">MGRGNCFMKQIVLIIGLGIGFFPTISKAINASWPSKFIDIHPMKDDFALPLPCGGKMVFRKVEVPTEGGVLDDLPIQIGQSETQQGYSDYIRQAQLAAPFSSGVNGSNFYYIGKYDVTRNQYDAILDQDSCKQPDQSGQKAVNNISWFEAENFAEKWSVWLLQHAKNSLPKRGNKYGYIRLPTEAEWYYAAQGGNKVSETDFLAPTWPMPEGIEEYVMTGSELANGQVQTVGSMKPNPLGLYDMLGEVGQMMQDYYHLNRVGRQHGLTGGIIVKGGNYTFNPSDLNTALREEIPLYDQNTNQPTHLATMGFRVVISAPTLGSLQETNQASSEFDQLLQKSQKVTANTHQLIDKLKKQTTEASLKAGLEQISTQLDQDARARNDFLAATMRAQIEAASALALNIWENQHTILILEKELSLLNMLSQKQKNDIKSNIINHKQILNNSIDGYLETIRKIADSSSIIDRKKQFTMIETAYKARKLNNLAFFANRIQVLLSLPKSKWTNVYVLQDMKNIQSNQARDSVNINNKNNN</sequence>
<organism evidence="2 3">
    <name type="scientific">Commensalibacter melissae</name>
    <dbReference type="NCBI Taxonomy" id="2070537"/>
    <lineage>
        <taxon>Bacteria</taxon>
        <taxon>Pseudomonadati</taxon>
        <taxon>Pseudomonadota</taxon>
        <taxon>Alphaproteobacteria</taxon>
        <taxon>Acetobacterales</taxon>
        <taxon>Acetobacteraceae</taxon>
    </lineage>
</organism>
<dbReference type="Proteomes" id="UP000247565">
    <property type="component" value="Unassembled WGS sequence"/>
</dbReference>
<dbReference type="Gene3D" id="3.90.1580.10">
    <property type="entry name" value="paralog of FGE (formylglycine-generating enzyme)"/>
    <property type="match status" value="1"/>
</dbReference>